<evidence type="ECO:0000256" key="1">
    <source>
        <dbReference type="ARBA" id="ARBA00001913"/>
    </source>
</evidence>
<dbReference type="PANTHER" id="PTHR45953">
    <property type="entry name" value="IDURONATE 2-SULFATASE"/>
    <property type="match status" value="1"/>
</dbReference>
<evidence type="ECO:0000256" key="3">
    <source>
        <dbReference type="ARBA" id="ARBA00022723"/>
    </source>
</evidence>
<comment type="cofactor">
    <cofactor evidence="1">
        <name>Ca(2+)</name>
        <dbReference type="ChEBI" id="CHEBI:29108"/>
    </cofactor>
</comment>
<protein>
    <submittedName>
        <fullName evidence="8">Sulfatase</fullName>
    </submittedName>
</protein>
<evidence type="ECO:0000259" key="7">
    <source>
        <dbReference type="Pfam" id="PF00884"/>
    </source>
</evidence>
<dbReference type="CDD" id="cd16030">
    <property type="entry name" value="iduronate-2-sulfatase"/>
    <property type="match status" value="1"/>
</dbReference>
<dbReference type="InterPro" id="IPR017850">
    <property type="entry name" value="Alkaline_phosphatase_core_sf"/>
</dbReference>
<comment type="caution">
    <text evidence="8">The sequence shown here is derived from an EMBL/GenBank/DDBJ whole genome shotgun (WGS) entry which is preliminary data.</text>
</comment>
<keyword evidence="9" id="KW-1185">Reference proteome</keyword>
<keyword evidence="3" id="KW-0479">Metal-binding</keyword>
<dbReference type="SUPFAM" id="SSF53649">
    <property type="entry name" value="Alkaline phosphatase-like"/>
    <property type="match status" value="1"/>
</dbReference>
<dbReference type="PANTHER" id="PTHR45953:SF1">
    <property type="entry name" value="IDURONATE 2-SULFATASE"/>
    <property type="match status" value="1"/>
</dbReference>
<keyword evidence="5" id="KW-0378">Hydrolase</keyword>
<accession>A0ABW4Z6N1</accession>
<feature type="domain" description="Sulfatase N-terminal" evidence="7">
    <location>
        <begin position="35"/>
        <end position="382"/>
    </location>
</feature>
<reference evidence="9" key="1">
    <citation type="journal article" date="2019" name="Int. J. Syst. Evol. Microbiol.">
        <title>The Global Catalogue of Microorganisms (GCM) 10K type strain sequencing project: providing services to taxonomists for standard genome sequencing and annotation.</title>
        <authorList>
            <consortium name="The Broad Institute Genomics Platform"/>
            <consortium name="The Broad Institute Genome Sequencing Center for Infectious Disease"/>
            <person name="Wu L."/>
            <person name="Ma J."/>
        </authorList>
    </citation>
    <scope>NUCLEOTIDE SEQUENCE [LARGE SCALE GENOMIC DNA]</scope>
    <source>
        <strain evidence="9">CCUG 57942</strain>
    </source>
</reference>
<dbReference type="RefSeq" id="WP_377091534.1">
    <property type="nucleotide sequence ID" value="NZ_JBHSJL010000014.1"/>
</dbReference>
<organism evidence="8 9">
    <name type="scientific">Rubritalea tangerina</name>
    <dbReference type="NCBI Taxonomy" id="430798"/>
    <lineage>
        <taxon>Bacteria</taxon>
        <taxon>Pseudomonadati</taxon>
        <taxon>Verrucomicrobiota</taxon>
        <taxon>Verrucomicrobiia</taxon>
        <taxon>Verrucomicrobiales</taxon>
        <taxon>Rubritaleaceae</taxon>
        <taxon>Rubritalea</taxon>
    </lineage>
</organism>
<comment type="similarity">
    <text evidence="2">Belongs to the sulfatase family.</text>
</comment>
<gene>
    <name evidence="8" type="ORF">ACFSW8_01820</name>
</gene>
<sequence>MMRLRSFIKPTGIVSVFGSLLLLPLQAEDQKTQYNVLFMIADDLTATALSCYENKACQTPNIDKLASAGTRFTHAYCQFPVCGPSRASFMSGYYPHATKTFGYTSGRKAIGAERATWSQHFKNHGYQATRVSKIFHMGVPGDIERGTNGADDVASWSERFNSQGPEVFCPGKAVLLQGNPDGTKKVRGGNTLEYNIAEGDDLVHSDGKTAAKAVELIAQYKNQPFFLAVGFVRPHVPFVAPAKYYDAYPFDRVQLPESVDGDWEDIPKAGINYRTSPGMQLDDRMKREGIGAYYASVSYMDAQLGKVMDALEKNGLSDNTIVIFTSDHGFHLNEHDFWMKVGLMEESSRVPLIIKVPGQKPAVCHSFAELLDLYPTVSELCGLPVPEHIQGKSLKPVFEDPTFSVRDFAFSVNGKSLLVRNKKWAYIQHGEDASLGMQLYDMENDPKQFTNLAQQEGFKATVAQLQGVLKAKLEEVRSNDLGIDYTPRKKKRKK</sequence>
<dbReference type="InterPro" id="IPR035874">
    <property type="entry name" value="IDS"/>
</dbReference>
<dbReference type="InterPro" id="IPR000917">
    <property type="entry name" value="Sulfatase_N"/>
</dbReference>
<evidence type="ECO:0000256" key="6">
    <source>
        <dbReference type="ARBA" id="ARBA00022837"/>
    </source>
</evidence>
<evidence type="ECO:0000313" key="8">
    <source>
        <dbReference type="EMBL" id="MFD2157631.1"/>
    </source>
</evidence>
<evidence type="ECO:0000256" key="2">
    <source>
        <dbReference type="ARBA" id="ARBA00008779"/>
    </source>
</evidence>
<keyword evidence="6" id="KW-0106">Calcium</keyword>
<dbReference type="Pfam" id="PF00884">
    <property type="entry name" value="Sulfatase"/>
    <property type="match status" value="1"/>
</dbReference>
<evidence type="ECO:0000313" key="9">
    <source>
        <dbReference type="Proteomes" id="UP001597389"/>
    </source>
</evidence>
<dbReference type="Proteomes" id="UP001597389">
    <property type="component" value="Unassembled WGS sequence"/>
</dbReference>
<dbReference type="Gene3D" id="3.40.720.10">
    <property type="entry name" value="Alkaline Phosphatase, subunit A"/>
    <property type="match status" value="1"/>
</dbReference>
<dbReference type="EMBL" id="JBHUJB010000009">
    <property type="protein sequence ID" value="MFD2157631.1"/>
    <property type="molecule type" value="Genomic_DNA"/>
</dbReference>
<name>A0ABW4Z6N1_9BACT</name>
<evidence type="ECO:0000256" key="4">
    <source>
        <dbReference type="ARBA" id="ARBA00022729"/>
    </source>
</evidence>
<proteinExistence type="inferred from homology"/>
<keyword evidence="4" id="KW-0732">Signal</keyword>
<evidence type="ECO:0000256" key="5">
    <source>
        <dbReference type="ARBA" id="ARBA00022801"/>
    </source>
</evidence>